<evidence type="ECO:0000313" key="2">
    <source>
        <dbReference type="EMBL" id="PSK93593.1"/>
    </source>
</evidence>
<organism evidence="2 3">
    <name type="scientific">Taibaiella chishuiensis</name>
    <dbReference type="NCBI Taxonomy" id="1434707"/>
    <lineage>
        <taxon>Bacteria</taxon>
        <taxon>Pseudomonadati</taxon>
        <taxon>Bacteroidota</taxon>
        <taxon>Chitinophagia</taxon>
        <taxon>Chitinophagales</taxon>
        <taxon>Chitinophagaceae</taxon>
        <taxon>Taibaiella</taxon>
    </lineage>
</organism>
<dbReference type="EMBL" id="PYGD01000002">
    <property type="protein sequence ID" value="PSK93593.1"/>
    <property type="molecule type" value="Genomic_DNA"/>
</dbReference>
<accession>A0A2P8D8Q7</accession>
<comment type="caution">
    <text evidence="2">The sequence shown here is derived from an EMBL/GenBank/DDBJ whole genome shotgun (WGS) entry which is preliminary data.</text>
</comment>
<protein>
    <submittedName>
        <fullName evidence="2">Uncharacterized protein</fullName>
    </submittedName>
</protein>
<evidence type="ECO:0000256" key="1">
    <source>
        <dbReference type="SAM" id="MobiDB-lite"/>
    </source>
</evidence>
<dbReference type="Proteomes" id="UP000240572">
    <property type="component" value="Unassembled WGS sequence"/>
</dbReference>
<proteinExistence type="predicted"/>
<keyword evidence="3" id="KW-1185">Reference proteome</keyword>
<dbReference type="AlphaFoldDB" id="A0A2P8D8Q7"/>
<feature type="region of interest" description="Disordered" evidence="1">
    <location>
        <begin position="29"/>
        <end position="48"/>
    </location>
</feature>
<sequence length="48" mass="5567">MILALYLATSEVENDRRALNIKQGIHKAKQEGRWTSHAPKGYVKKYRP</sequence>
<name>A0A2P8D8Q7_9BACT</name>
<gene>
    <name evidence="2" type="ORF">B0I18_102563</name>
</gene>
<evidence type="ECO:0000313" key="3">
    <source>
        <dbReference type="Proteomes" id="UP000240572"/>
    </source>
</evidence>
<reference evidence="2 3" key="1">
    <citation type="submission" date="2018-03" db="EMBL/GenBank/DDBJ databases">
        <title>Genomic Encyclopedia of Type Strains, Phase III (KMG-III): the genomes of soil and plant-associated and newly described type strains.</title>
        <authorList>
            <person name="Whitman W."/>
        </authorList>
    </citation>
    <scope>NUCLEOTIDE SEQUENCE [LARGE SCALE GENOMIC DNA]</scope>
    <source>
        <strain evidence="2 3">CGMCC 1.12700</strain>
    </source>
</reference>